<evidence type="ECO:0000313" key="6">
    <source>
        <dbReference type="Proteomes" id="UP000317557"/>
    </source>
</evidence>
<dbReference type="SMART" id="SM00852">
    <property type="entry name" value="MoCF_biosynth"/>
    <property type="match status" value="1"/>
</dbReference>
<dbReference type="InterPro" id="IPR036425">
    <property type="entry name" value="MoaB/Mog-like_dom_sf"/>
</dbReference>
<dbReference type="InterPro" id="IPR051920">
    <property type="entry name" value="MPT_Adenylyltrnsfr/MoaC-Rel"/>
</dbReference>
<dbReference type="NCBIfam" id="NF002947">
    <property type="entry name" value="PRK03604.1"/>
    <property type="match status" value="1"/>
</dbReference>
<dbReference type="InterPro" id="IPR001453">
    <property type="entry name" value="MoaB/Mog_dom"/>
</dbReference>
<evidence type="ECO:0000256" key="3">
    <source>
        <dbReference type="ARBA" id="ARBA00055087"/>
    </source>
</evidence>
<dbReference type="CDD" id="cd00886">
    <property type="entry name" value="MogA_MoaB"/>
    <property type="match status" value="1"/>
</dbReference>
<dbReference type="SUPFAM" id="SSF55040">
    <property type="entry name" value="Molybdenum cofactor biosynthesis protein C, MoaC"/>
    <property type="match status" value="1"/>
</dbReference>
<gene>
    <name evidence="5" type="ORF">SAMN06265219_102382</name>
</gene>
<dbReference type="PANTHER" id="PTHR43764:SF1">
    <property type="entry name" value="MOLYBDOPTERIN MOLYBDOTRANSFERASE"/>
    <property type="match status" value="1"/>
</dbReference>
<reference evidence="5 6" key="1">
    <citation type="submission" date="2017-05" db="EMBL/GenBank/DDBJ databases">
        <authorList>
            <person name="Varghese N."/>
            <person name="Submissions S."/>
        </authorList>
    </citation>
    <scope>NUCLEOTIDE SEQUENCE [LARGE SCALE GENOMIC DNA]</scope>
    <source>
        <strain evidence="5 6">DSM 21985</strain>
    </source>
</reference>
<keyword evidence="2" id="KW-0501">Molybdenum cofactor biosynthesis</keyword>
<feature type="domain" description="MoaB/Mog" evidence="4">
    <location>
        <begin position="149"/>
        <end position="291"/>
    </location>
</feature>
<keyword evidence="6" id="KW-1185">Reference proteome</keyword>
<proteinExistence type="predicted"/>
<dbReference type="Gene3D" id="3.30.70.640">
    <property type="entry name" value="Molybdopterin cofactor biosynthesis C (MoaC) domain"/>
    <property type="match status" value="1"/>
</dbReference>
<dbReference type="Proteomes" id="UP000317557">
    <property type="component" value="Unassembled WGS sequence"/>
</dbReference>
<dbReference type="EMBL" id="FXTP01000002">
    <property type="protein sequence ID" value="SMO48125.1"/>
    <property type="molecule type" value="Genomic_DNA"/>
</dbReference>
<dbReference type="InterPro" id="IPR002820">
    <property type="entry name" value="Mopterin_CF_biosynth-C_dom"/>
</dbReference>
<name>A0A521BM07_9BACT</name>
<dbReference type="RefSeq" id="WP_142453376.1">
    <property type="nucleotide sequence ID" value="NZ_FXTP01000002.1"/>
</dbReference>
<comment type="function">
    <text evidence="3">Catalyzes the conversion of (8S)-3',8-cyclo-7,8-dihydroguanosine 5'-triphosphate to cyclic pyranopterin monophosphate (cPMP).</text>
</comment>
<dbReference type="InterPro" id="IPR036522">
    <property type="entry name" value="MoaC_sf"/>
</dbReference>
<dbReference type="PIRSF" id="PIRSF036594">
    <property type="entry name" value="MoaC_MogA"/>
    <property type="match status" value="1"/>
</dbReference>
<dbReference type="GO" id="GO:0006777">
    <property type="term" value="P:Mo-molybdopterin cofactor biosynthetic process"/>
    <property type="evidence" value="ECO:0007669"/>
    <property type="project" value="UniProtKB-KW"/>
</dbReference>
<sequence length="297" mass="32754">MIDIHHKNTTLRYARASGKIFLDEQTLERVKQKTVPKGDVASVARSAGILTAKRTPDWMVFSHTLPLDWVDISMEILPDALKFTAEARTVWKTGLEMEVMVAVNGALLNAYDMLKPLQEDITLGDIRLEEKNGGKSDHRDHFDRPITAALLTVSTAKKDGNRPNHSAEIIREFLEDKSITLSEEELLAEQKEDIEATLDRLSGSVDLILLTGSSGAQKSDLVPDIVRQKVDKLLPGIGEAMRQYGFQRTPFAMLSNQVAGLKGDSLIISLPGSSSGAEESLHALFPGVLHLFKMIGR</sequence>
<dbReference type="SUPFAM" id="SSF53218">
    <property type="entry name" value="Molybdenum cofactor biosynthesis proteins"/>
    <property type="match status" value="1"/>
</dbReference>
<dbReference type="Gene3D" id="3.40.980.10">
    <property type="entry name" value="MoaB/Mog-like domain"/>
    <property type="match status" value="1"/>
</dbReference>
<evidence type="ECO:0000313" key="5">
    <source>
        <dbReference type="EMBL" id="SMO48125.1"/>
    </source>
</evidence>
<accession>A0A521BM07</accession>
<dbReference type="InterPro" id="IPR012247">
    <property type="entry name" value="MoaC_MogA"/>
</dbReference>
<dbReference type="PANTHER" id="PTHR43764">
    <property type="entry name" value="MOLYBDENUM COFACTOR BIOSYNTHESIS"/>
    <property type="match status" value="1"/>
</dbReference>
<comment type="pathway">
    <text evidence="1">Cofactor biosynthesis; molybdopterin biosynthesis.</text>
</comment>
<evidence type="ECO:0000259" key="4">
    <source>
        <dbReference type="SMART" id="SM00852"/>
    </source>
</evidence>
<dbReference type="Pfam" id="PF01967">
    <property type="entry name" value="MoaC"/>
    <property type="match status" value="1"/>
</dbReference>
<dbReference type="OrthoDB" id="9794429at2"/>
<evidence type="ECO:0000256" key="1">
    <source>
        <dbReference type="ARBA" id="ARBA00005046"/>
    </source>
</evidence>
<dbReference type="UniPathway" id="UPA00344"/>
<dbReference type="Pfam" id="PF00994">
    <property type="entry name" value="MoCF_biosynth"/>
    <property type="match status" value="1"/>
</dbReference>
<organism evidence="5 6">
    <name type="scientific">Gracilimonas mengyeensis</name>
    <dbReference type="NCBI Taxonomy" id="1302730"/>
    <lineage>
        <taxon>Bacteria</taxon>
        <taxon>Pseudomonadati</taxon>
        <taxon>Balneolota</taxon>
        <taxon>Balneolia</taxon>
        <taxon>Balneolales</taxon>
        <taxon>Balneolaceae</taxon>
        <taxon>Gracilimonas</taxon>
    </lineage>
</organism>
<evidence type="ECO:0000256" key="2">
    <source>
        <dbReference type="ARBA" id="ARBA00023150"/>
    </source>
</evidence>
<protein>
    <submittedName>
        <fullName evidence="5">Molybdenum cofactor biosynthesis protein MoaC</fullName>
    </submittedName>
</protein>
<dbReference type="AlphaFoldDB" id="A0A521BM07"/>